<dbReference type="AlphaFoldDB" id="A0A0G4I6H5"/>
<gene>
    <name evidence="2" type="ORF">Cvel_11419</name>
</gene>
<evidence type="ECO:0000256" key="1">
    <source>
        <dbReference type="SAM" id="MobiDB-lite"/>
    </source>
</evidence>
<evidence type="ECO:0000313" key="2">
    <source>
        <dbReference type="EMBL" id="CEM52646.1"/>
    </source>
</evidence>
<dbReference type="EMBL" id="CDMZ01005321">
    <property type="protein sequence ID" value="CEM52646.1"/>
    <property type="molecule type" value="Genomic_DNA"/>
</dbReference>
<organism evidence="2">
    <name type="scientific">Chromera velia CCMP2878</name>
    <dbReference type="NCBI Taxonomy" id="1169474"/>
    <lineage>
        <taxon>Eukaryota</taxon>
        <taxon>Sar</taxon>
        <taxon>Alveolata</taxon>
        <taxon>Colpodellida</taxon>
        <taxon>Chromeraceae</taxon>
        <taxon>Chromera</taxon>
    </lineage>
</organism>
<feature type="region of interest" description="Disordered" evidence="1">
    <location>
        <begin position="130"/>
        <end position="345"/>
    </location>
</feature>
<feature type="non-terminal residue" evidence="2">
    <location>
        <position position="1"/>
    </location>
</feature>
<protein>
    <submittedName>
        <fullName evidence="2">Uncharacterized protein</fullName>
    </submittedName>
</protein>
<feature type="compositionally biased region" description="Pro residues" evidence="1">
    <location>
        <begin position="248"/>
        <end position="258"/>
    </location>
</feature>
<proteinExistence type="predicted"/>
<dbReference type="VEuPathDB" id="CryptoDB:Cvel_11419"/>
<sequence length="345" mass="36501">SLESRKTEAEGRLAKNVEEGKRLQAELPERVENADMRSFLLLLFKSQLLEVENMELSELNKAAVEALEARDLEIQHLRQQVRLRDRMLEEREARMSADQLSDMKAAVPHEFVPCDTVVDWGSALIRRLRKETGDEDEDPPAGVNLDDLEIPHPARIAGVGGKISPSPPPSDGASGGRGRGRGGRGDRGGESEASLQGYDEGPNPLMKGGRQKGGKRPPSAGDGAAGELPPVVGLPAAVPGGRGGAKPPAGPGQIPPQAPARGRGDFRNKRQPASRPRSLPPLPGRTGSMEDGEEHILISALHGRRLSVQPQGAEAPQGGNGGKGGQNGQAAAVRRPPGVGGYKFN</sequence>
<feature type="compositionally biased region" description="Low complexity" evidence="1">
    <location>
        <begin position="228"/>
        <end position="239"/>
    </location>
</feature>
<feature type="compositionally biased region" description="Gly residues" evidence="1">
    <location>
        <begin position="318"/>
        <end position="327"/>
    </location>
</feature>
<reference evidence="2" key="1">
    <citation type="submission" date="2014-11" db="EMBL/GenBank/DDBJ databases">
        <authorList>
            <person name="Otto D Thomas"/>
            <person name="Naeem Raeece"/>
        </authorList>
    </citation>
    <scope>NUCLEOTIDE SEQUENCE</scope>
</reference>
<name>A0A0G4I6H5_9ALVE</name>
<accession>A0A0G4I6H5</accession>